<evidence type="ECO:0000256" key="2">
    <source>
        <dbReference type="SAM" id="SignalP"/>
    </source>
</evidence>
<keyword evidence="1" id="KW-0472">Membrane</keyword>
<protein>
    <submittedName>
        <fullName evidence="3">BatD family protein</fullName>
    </submittedName>
</protein>
<keyword evidence="4" id="KW-1185">Reference proteome</keyword>
<dbReference type="PANTHER" id="PTHR40940:SF2">
    <property type="entry name" value="BATD"/>
    <property type="match status" value="1"/>
</dbReference>
<dbReference type="Proteomes" id="UP001500582">
    <property type="component" value="Unassembled WGS sequence"/>
</dbReference>
<evidence type="ECO:0000313" key="3">
    <source>
        <dbReference type="EMBL" id="GAA4311789.1"/>
    </source>
</evidence>
<dbReference type="Pfam" id="PF13584">
    <property type="entry name" value="BatD"/>
    <property type="match status" value="2"/>
</dbReference>
<evidence type="ECO:0000256" key="1">
    <source>
        <dbReference type="SAM" id="Phobius"/>
    </source>
</evidence>
<evidence type="ECO:0000313" key="4">
    <source>
        <dbReference type="Proteomes" id="UP001500582"/>
    </source>
</evidence>
<keyword evidence="1" id="KW-1133">Transmembrane helix</keyword>
<name>A0ABP8FVL2_9SPHI</name>
<dbReference type="PANTHER" id="PTHR40940">
    <property type="entry name" value="PROTEIN BATD-RELATED"/>
    <property type="match status" value="1"/>
</dbReference>
<dbReference type="EMBL" id="BAABFT010000002">
    <property type="protein sequence ID" value="GAA4311789.1"/>
    <property type="molecule type" value="Genomic_DNA"/>
</dbReference>
<reference evidence="4" key="1">
    <citation type="journal article" date="2019" name="Int. J. Syst. Evol. Microbiol.">
        <title>The Global Catalogue of Microorganisms (GCM) 10K type strain sequencing project: providing services to taxonomists for standard genome sequencing and annotation.</title>
        <authorList>
            <consortium name="The Broad Institute Genomics Platform"/>
            <consortium name="The Broad Institute Genome Sequencing Center for Infectious Disease"/>
            <person name="Wu L."/>
            <person name="Ma J."/>
        </authorList>
    </citation>
    <scope>NUCLEOTIDE SEQUENCE [LARGE SCALE GENOMIC DNA]</scope>
    <source>
        <strain evidence="4">JCM 17705</strain>
    </source>
</reference>
<keyword evidence="1" id="KW-0812">Transmembrane</keyword>
<dbReference type="RefSeq" id="WP_345209596.1">
    <property type="nucleotide sequence ID" value="NZ_BAABFT010000002.1"/>
</dbReference>
<organism evidence="3 4">
    <name type="scientific">Mucilaginibacter gynuensis</name>
    <dbReference type="NCBI Taxonomy" id="1302236"/>
    <lineage>
        <taxon>Bacteria</taxon>
        <taxon>Pseudomonadati</taxon>
        <taxon>Bacteroidota</taxon>
        <taxon>Sphingobacteriia</taxon>
        <taxon>Sphingobacteriales</taxon>
        <taxon>Sphingobacteriaceae</taxon>
        <taxon>Mucilaginibacter</taxon>
    </lineage>
</organism>
<gene>
    <name evidence="3" type="ORF">GCM10023149_06840</name>
</gene>
<feature type="chain" id="PRO_5047358239" evidence="2">
    <location>
        <begin position="21"/>
        <end position="604"/>
    </location>
</feature>
<proteinExistence type="predicted"/>
<feature type="signal peptide" evidence="2">
    <location>
        <begin position="1"/>
        <end position="20"/>
    </location>
</feature>
<dbReference type="InterPro" id="IPR025738">
    <property type="entry name" value="BatD"/>
</dbReference>
<accession>A0ABP8FVL2</accession>
<keyword evidence="2" id="KW-0732">Signal</keyword>
<comment type="caution">
    <text evidence="3">The sequence shown here is derived from an EMBL/GenBank/DDBJ whole genome shotgun (WGS) entry which is preliminary data.</text>
</comment>
<sequence length="604" mass="66962">MKIRFYILTILLFTATLLHAQDARLTATVASTQVATGEQFEVMFSINTNGDHFAPPDFNGFRILAGPNISTSMSSVNGVTTMSNSYSYYIMAEKEGSYTIAPATIFVNGRRLTSNGLTIKVVKGRPVQQQRQQNMQAGGNAQAAAPAEADMAKNLFMRAVADKTDVYQGSQITVSYRLYTRVDLLDSQVDKIPDLNGFWSQDVKNSKEQQVRWHIETYKGQRYNVADIKQTILFPEHAGNLTIDPLGMTFLARVPVAPRNEIEAFFGGGSTEVKQKVKSAPVTIHVKPLPEAGKPESFTGAVGKFSIEASVDKSELKANEAINYRVKVTGSGNIKLFKDLSTNFPADFEKYDPKITDTITESINGVSGSRVYNYLLIPRHQGSFTIEPLKFTYFNPNTGKYVTLTTKAFPVKVNKGDNEANVTAFTADKQDIKVLDKDIRYIKTGDTELAEEGDGLFGSGLYYLLLTVGPIACAAAFVYRNKNRKLNSDVVKVKSRRAGKMAAKHLASAQKQLQANNTKAFYEDVFKGLYGYLSDKLNISYADLNKETIASNLKTRNLDDQLTRQLLDTLDLCEMARYAPVTHISQQEVFDKARGIINDIESKI</sequence>
<feature type="transmembrane region" description="Helical" evidence="1">
    <location>
        <begin position="460"/>
        <end position="479"/>
    </location>
</feature>